<sequence length="38" mass="4410">MIIFPLFSIIKREREEKVGKNSLVLYSGNNSIIMEINL</sequence>
<proteinExistence type="predicted"/>
<evidence type="ECO:0000313" key="1">
    <source>
        <dbReference type="EMBL" id="KKM88254.1"/>
    </source>
</evidence>
<protein>
    <submittedName>
        <fullName evidence="1">Uncharacterized protein</fullName>
    </submittedName>
</protein>
<organism evidence="1">
    <name type="scientific">marine sediment metagenome</name>
    <dbReference type="NCBI Taxonomy" id="412755"/>
    <lineage>
        <taxon>unclassified sequences</taxon>
        <taxon>metagenomes</taxon>
        <taxon>ecological metagenomes</taxon>
    </lineage>
</organism>
<name>A0A0F9L0T1_9ZZZZ</name>
<dbReference type="AlphaFoldDB" id="A0A0F9L0T1"/>
<comment type="caution">
    <text evidence="1">The sequence shown here is derived from an EMBL/GenBank/DDBJ whole genome shotgun (WGS) entry which is preliminary data.</text>
</comment>
<reference evidence="1" key="1">
    <citation type="journal article" date="2015" name="Nature">
        <title>Complex archaea that bridge the gap between prokaryotes and eukaryotes.</title>
        <authorList>
            <person name="Spang A."/>
            <person name="Saw J.H."/>
            <person name="Jorgensen S.L."/>
            <person name="Zaremba-Niedzwiedzka K."/>
            <person name="Martijn J."/>
            <person name="Lind A.E."/>
            <person name="van Eijk R."/>
            <person name="Schleper C."/>
            <person name="Guy L."/>
            <person name="Ettema T.J."/>
        </authorList>
    </citation>
    <scope>NUCLEOTIDE SEQUENCE</scope>
</reference>
<dbReference type="EMBL" id="LAZR01006984">
    <property type="protein sequence ID" value="KKM88254.1"/>
    <property type="molecule type" value="Genomic_DNA"/>
</dbReference>
<accession>A0A0F9L0T1</accession>
<gene>
    <name evidence="1" type="ORF">LCGC14_1260610</name>
</gene>